<gene>
    <name evidence="2" type="ORF">S01H1_78440</name>
</gene>
<evidence type="ECO:0000313" key="2">
    <source>
        <dbReference type="EMBL" id="GAG45774.1"/>
    </source>
</evidence>
<proteinExistence type="predicted"/>
<protein>
    <submittedName>
        <fullName evidence="2">Uncharacterized protein</fullName>
    </submittedName>
</protein>
<feature type="compositionally biased region" description="Polar residues" evidence="1">
    <location>
        <begin position="18"/>
        <end position="38"/>
    </location>
</feature>
<feature type="region of interest" description="Disordered" evidence="1">
    <location>
        <begin position="156"/>
        <end position="181"/>
    </location>
</feature>
<name>X0XRG1_9ZZZZ</name>
<dbReference type="EMBL" id="BARS01052796">
    <property type="protein sequence ID" value="GAG45774.1"/>
    <property type="molecule type" value="Genomic_DNA"/>
</dbReference>
<feature type="region of interest" description="Disordered" evidence="1">
    <location>
        <begin position="1"/>
        <end position="38"/>
    </location>
</feature>
<organism evidence="2">
    <name type="scientific">marine sediment metagenome</name>
    <dbReference type="NCBI Taxonomy" id="412755"/>
    <lineage>
        <taxon>unclassified sequences</taxon>
        <taxon>metagenomes</taxon>
        <taxon>ecological metagenomes</taxon>
    </lineage>
</organism>
<evidence type="ECO:0000256" key="1">
    <source>
        <dbReference type="SAM" id="MobiDB-lite"/>
    </source>
</evidence>
<reference evidence="2" key="1">
    <citation type="journal article" date="2014" name="Front. Microbiol.">
        <title>High frequency of phylogenetically diverse reductive dehalogenase-homologous genes in deep subseafloor sedimentary metagenomes.</title>
        <authorList>
            <person name="Kawai M."/>
            <person name="Futagami T."/>
            <person name="Toyoda A."/>
            <person name="Takaki Y."/>
            <person name="Nishi S."/>
            <person name="Hori S."/>
            <person name="Arai W."/>
            <person name="Tsubouchi T."/>
            <person name="Morono Y."/>
            <person name="Uchiyama I."/>
            <person name="Ito T."/>
            <person name="Fujiyama A."/>
            <person name="Inagaki F."/>
            <person name="Takami H."/>
        </authorList>
    </citation>
    <scope>NUCLEOTIDE SEQUENCE</scope>
    <source>
        <strain evidence="2">Expedition CK06-06</strain>
    </source>
</reference>
<accession>X0XRG1</accession>
<comment type="caution">
    <text evidence="2">The sequence shown here is derived from an EMBL/GenBank/DDBJ whole genome shotgun (WGS) entry which is preliminary data.</text>
</comment>
<sequence length="208" mass="23660">LSRKNGKRKESVSPEISLETSFNNQKGPFQVSKSISSTEATRAKSELKLFGLEKEILSDALRKLYAAQADGRITEEEREQIANSYKSRMMSLKDSMSQDESLVALHQLEVMQGDLVKLFSDRFEELSGKVDELRSKVNVSQITEVEEPILSETSIAPSEEDVFSKTSKRKRKKPVEPRYATEAEKRIEQIRTDIEKVLDRLGQMEVDS</sequence>
<feature type="non-terminal residue" evidence="2">
    <location>
        <position position="1"/>
    </location>
</feature>
<dbReference type="AlphaFoldDB" id="X0XRG1"/>